<gene>
    <name evidence="7" type="primary">spk1_13</name>
    <name evidence="7" type="ORF">ENSA5_20960</name>
</gene>
<name>A0A2S9YCA2_9BACT</name>
<evidence type="ECO:0000313" key="8">
    <source>
        <dbReference type="Proteomes" id="UP000237968"/>
    </source>
</evidence>
<organism evidence="7 8">
    <name type="scientific">Enhygromyxa salina</name>
    <dbReference type="NCBI Taxonomy" id="215803"/>
    <lineage>
        <taxon>Bacteria</taxon>
        <taxon>Pseudomonadati</taxon>
        <taxon>Myxococcota</taxon>
        <taxon>Polyangia</taxon>
        <taxon>Nannocystales</taxon>
        <taxon>Nannocystaceae</taxon>
        <taxon>Enhygromyxa</taxon>
    </lineage>
</organism>
<accession>A0A2S9YCA2</accession>
<evidence type="ECO:0000256" key="2">
    <source>
        <dbReference type="ARBA" id="ARBA00022741"/>
    </source>
</evidence>
<reference evidence="7 8" key="1">
    <citation type="submission" date="2018-03" db="EMBL/GenBank/DDBJ databases">
        <title>Draft Genome Sequences of the Obligatory Marine Myxobacteria Enhygromyxa salina SWB005.</title>
        <authorList>
            <person name="Poehlein A."/>
            <person name="Moghaddam J.A."/>
            <person name="Harms H."/>
            <person name="Alanjari M."/>
            <person name="Koenig G.M."/>
            <person name="Daniel R."/>
            <person name="Schaeberle T.F."/>
        </authorList>
    </citation>
    <scope>NUCLEOTIDE SEQUENCE [LARGE SCALE GENOMIC DNA]</scope>
    <source>
        <strain evidence="7 8">SWB005</strain>
    </source>
</reference>
<evidence type="ECO:0000259" key="6">
    <source>
        <dbReference type="PROSITE" id="PS50011"/>
    </source>
</evidence>
<keyword evidence="8" id="KW-1185">Reference proteome</keyword>
<protein>
    <submittedName>
        <fullName evidence="7">Serine/threonine-protein kinase PK-1</fullName>
        <ecNumber evidence="7">2.7.11.1</ecNumber>
    </submittedName>
</protein>
<dbReference type="InterPro" id="IPR000719">
    <property type="entry name" value="Prot_kinase_dom"/>
</dbReference>
<dbReference type="OrthoDB" id="9801841at2"/>
<sequence>MVGDAPEDEFDEDEDDRKRLTVEELDAEHERLTASWSPLDRFAARVGIVESLSAVGTDRHSTALGKYDVAREVARGGMGVVFEALDRELDRTVALKLWYEPTGAPDEKIRREAMNLARLNHPNVVVVHEVDRVDDLFYMAMEFVQGSDLRARLAEPFEWREAVGLFIEAGRGLAAAHEAGLVHGDFKPENVLVGDDGRVRVADFGVARALWTDGGDRGRDARPADRPSSDSPVGGTPAYMAPERLADQRGDPRSDQFSFCVALWEVIFGQRPFVGQTDLALWLAITEGQPDTPADVSGIPERLVAALRRGLASRPAERFPGMGELLDELGDCLREPERELRRRKARIMVVTSVCVGLAIGATVMGLATRYVDLDPETVAAKGSSQRGLGVEDSEPPPFASSDEVIAAFSEWQAMEPDDPSLEFTERGVALAADMERSAVAFMKAGDRPSAASTLMLTKIIFHYASRHYAGLGLVEAEFKVRSREIAALRIIDELTGGSHSAEIATLEAEQAELEKAGR</sequence>
<feature type="compositionally biased region" description="Basic and acidic residues" evidence="5">
    <location>
        <begin position="215"/>
        <end position="228"/>
    </location>
</feature>
<keyword evidence="3 7" id="KW-0418">Kinase</keyword>
<dbReference type="InterPro" id="IPR008271">
    <property type="entry name" value="Ser/Thr_kinase_AS"/>
</dbReference>
<proteinExistence type="predicted"/>
<dbReference type="PANTHER" id="PTHR43289:SF6">
    <property type="entry name" value="SERINE_THREONINE-PROTEIN KINASE NEKL-3"/>
    <property type="match status" value="1"/>
</dbReference>
<dbReference type="PROSITE" id="PS00108">
    <property type="entry name" value="PROTEIN_KINASE_ST"/>
    <property type="match status" value="1"/>
</dbReference>
<dbReference type="InterPro" id="IPR011009">
    <property type="entry name" value="Kinase-like_dom_sf"/>
</dbReference>
<dbReference type="Gene3D" id="1.10.510.10">
    <property type="entry name" value="Transferase(Phosphotransferase) domain 1"/>
    <property type="match status" value="1"/>
</dbReference>
<evidence type="ECO:0000313" key="7">
    <source>
        <dbReference type="EMBL" id="PRQ02744.1"/>
    </source>
</evidence>
<dbReference type="RefSeq" id="WP_106391529.1">
    <property type="nucleotide sequence ID" value="NZ_PVNK01000112.1"/>
</dbReference>
<comment type="caution">
    <text evidence="7">The sequence shown here is derived from an EMBL/GenBank/DDBJ whole genome shotgun (WGS) entry which is preliminary data.</text>
</comment>
<dbReference type="GO" id="GO:0004674">
    <property type="term" value="F:protein serine/threonine kinase activity"/>
    <property type="evidence" value="ECO:0007669"/>
    <property type="project" value="UniProtKB-EC"/>
</dbReference>
<keyword evidence="2" id="KW-0547">Nucleotide-binding</keyword>
<dbReference type="PROSITE" id="PS50011">
    <property type="entry name" value="PROTEIN_KINASE_DOM"/>
    <property type="match status" value="1"/>
</dbReference>
<dbReference type="PANTHER" id="PTHR43289">
    <property type="entry name" value="MITOGEN-ACTIVATED PROTEIN KINASE KINASE KINASE 20-RELATED"/>
    <property type="match status" value="1"/>
</dbReference>
<evidence type="ECO:0000256" key="1">
    <source>
        <dbReference type="ARBA" id="ARBA00022679"/>
    </source>
</evidence>
<feature type="region of interest" description="Disordered" evidence="5">
    <location>
        <begin position="215"/>
        <end position="239"/>
    </location>
</feature>
<dbReference type="Proteomes" id="UP000237968">
    <property type="component" value="Unassembled WGS sequence"/>
</dbReference>
<evidence type="ECO:0000256" key="3">
    <source>
        <dbReference type="ARBA" id="ARBA00022777"/>
    </source>
</evidence>
<dbReference type="Pfam" id="PF00069">
    <property type="entry name" value="Pkinase"/>
    <property type="match status" value="1"/>
</dbReference>
<evidence type="ECO:0000256" key="5">
    <source>
        <dbReference type="SAM" id="MobiDB-lite"/>
    </source>
</evidence>
<dbReference type="Gene3D" id="3.30.200.20">
    <property type="entry name" value="Phosphorylase Kinase, domain 1"/>
    <property type="match status" value="1"/>
</dbReference>
<keyword evidence="4" id="KW-0067">ATP-binding</keyword>
<feature type="domain" description="Protein kinase" evidence="6">
    <location>
        <begin position="67"/>
        <end position="330"/>
    </location>
</feature>
<dbReference type="GO" id="GO:0005524">
    <property type="term" value="F:ATP binding"/>
    <property type="evidence" value="ECO:0007669"/>
    <property type="project" value="UniProtKB-KW"/>
</dbReference>
<dbReference type="EMBL" id="PVNK01000112">
    <property type="protein sequence ID" value="PRQ02744.1"/>
    <property type="molecule type" value="Genomic_DNA"/>
</dbReference>
<dbReference type="AlphaFoldDB" id="A0A2S9YCA2"/>
<keyword evidence="1 7" id="KW-0808">Transferase</keyword>
<evidence type="ECO:0000256" key="4">
    <source>
        <dbReference type="ARBA" id="ARBA00022840"/>
    </source>
</evidence>
<dbReference type="SUPFAM" id="SSF56112">
    <property type="entry name" value="Protein kinase-like (PK-like)"/>
    <property type="match status" value="1"/>
</dbReference>
<dbReference type="CDD" id="cd14014">
    <property type="entry name" value="STKc_PknB_like"/>
    <property type="match status" value="1"/>
</dbReference>
<dbReference type="EC" id="2.7.11.1" evidence="7"/>